<reference evidence="2" key="2">
    <citation type="submission" date="2023-06" db="EMBL/GenBank/DDBJ databases">
        <authorList>
            <person name="Swenson N.G."/>
            <person name="Wegrzyn J.L."/>
            <person name="Mcevoy S.L."/>
        </authorList>
    </citation>
    <scope>NUCLEOTIDE SEQUENCE</scope>
    <source>
        <strain evidence="2">NS2018</strain>
        <tissue evidence="2">Leaf</tissue>
    </source>
</reference>
<sequence>MVNSIRKRRKITGQQPTCDEGGTQSTIHVDPKLNIMVWINFHRQKCHIKTAEGSKKSMKEKRDAWNTLSMDDKSKYKMVKEEIVDDMGHLEEAAHEDNKVPPFDTRCTPSGVVPAFWRDSNYAAVVIEAYDSLKYSLPSLVSNVIC</sequence>
<dbReference type="Proteomes" id="UP001168877">
    <property type="component" value="Unassembled WGS sequence"/>
</dbReference>
<gene>
    <name evidence="2" type="ORF">LWI29_002462</name>
</gene>
<accession>A0AA39S9J2</accession>
<feature type="compositionally biased region" description="Basic residues" evidence="1">
    <location>
        <begin position="1"/>
        <end position="11"/>
    </location>
</feature>
<evidence type="ECO:0000256" key="1">
    <source>
        <dbReference type="SAM" id="MobiDB-lite"/>
    </source>
</evidence>
<reference evidence="2" key="1">
    <citation type="journal article" date="2022" name="Plant J.">
        <title>Strategies of tolerance reflected in two North American maple genomes.</title>
        <authorList>
            <person name="McEvoy S.L."/>
            <person name="Sezen U.U."/>
            <person name="Trouern-Trend A."/>
            <person name="McMahon S.M."/>
            <person name="Schaberg P.G."/>
            <person name="Yang J."/>
            <person name="Wegrzyn J.L."/>
            <person name="Swenson N.G."/>
        </authorList>
    </citation>
    <scope>NUCLEOTIDE SEQUENCE</scope>
    <source>
        <strain evidence="2">NS2018</strain>
    </source>
</reference>
<evidence type="ECO:0000313" key="3">
    <source>
        <dbReference type="Proteomes" id="UP001168877"/>
    </source>
</evidence>
<comment type="caution">
    <text evidence="2">The sequence shown here is derived from an EMBL/GenBank/DDBJ whole genome shotgun (WGS) entry which is preliminary data.</text>
</comment>
<organism evidence="2 3">
    <name type="scientific">Acer saccharum</name>
    <name type="common">Sugar maple</name>
    <dbReference type="NCBI Taxonomy" id="4024"/>
    <lineage>
        <taxon>Eukaryota</taxon>
        <taxon>Viridiplantae</taxon>
        <taxon>Streptophyta</taxon>
        <taxon>Embryophyta</taxon>
        <taxon>Tracheophyta</taxon>
        <taxon>Spermatophyta</taxon>
        <taxon>Magnoliopsida</taxon>
        <taxon>eudicotyledons</taxon>
        <taxon>Gunneridae</taxon>
        <taxon>Pentapetalae</taxon>
        <taxon>rosids</taxon>
        <taxon>malvids</taxon>
        <taxon>Sapindales</taxon>
        <taxon>Sapindaceae</taxon>
        <taxon>Hippocastanoideae</taxon>
        <taxon>Acereae</taxon>
        <taxon>Acer</taxon>
    </lineage>
</organism>
<dbReference type="AlphaFoldDB" id="A0AA39S9J2"/>
<keyword evidence="3" id="KW-1185">Reference proteome</keyword>
<evidence type="ECO:0000313" key="2">
    <source>
        <dbReference type="EMBL" id="KAK0586190.1"/>
    </source>
</evidence>
<proteinExistence type="predicted"/>
<protein>
    <submittedName>
        <fullName evidence="2">Uncharacterized protein</fullName>
    </submittedName>
</protein>
<feature type="compositionally biased region" description="Polar residues" evidence="1">
    <location>
        <begin position="12"/>
        <end position="25"/>
    </location>
</feature>
<feature type="region of interest" description="Disordered" evidence="1">
    <location>
        <begin position="1"/>
        <end position="25"/>
    </location>
</feature>
<dbReference type="EMBL" id="JAUESC010000382">
    <property type="protein sequence ID" value="KAK0586190.1"/>
    <property type="molecule type" value="Genomic_DNA"/>
</dbReference>
<name>A0AA39S9J2_ACESA</name>